<feature type="region of interest" description="Disordered" evidence="5">
    <location>
        <begin position="558"/>
        <end position="594"/>
    </location>
</feature>
<feature type="compositionally biased region" description="Pro residues" evidence="5">
    <location>
        <begin position="395"/>
        <end position="412"/>
    </location>
</feature>
<dbReference type="GO" id="GO:0003779">
    <property type="term" value="F:actin binding"/>
    <property type="evidence" value="ECO:0007669"/>
    <property type="project" value="TreeGrafter"/>
</dbReference>
<feature type="region of interest" description="Disordered" evidence="5">
    <location>
        <begin position="78"/>
        <end position="132"/>
    </location>
</feature>
<evidence type="ECO:0000256" key="4">
    <source>
        <dbReference type="ARBA" id="ARBA00038161"/>
    </source>
</evidence>
<evidence type="ECO:0000256" key="5">
    <source>
        <dbReference type="SAM" id="MobiDB-lite"/>
    </source>
</evidence>
<organism evidence="6 7">
    <name type="scientific">Merluccius polli</name>
    <name type="common">Benguela hake</name>
    <name type="synonym">Merluccius cadenati</name>
    <dbReference type="NCBI Taxonomy" id="89951"/>
    <lineage>
        <taxon>Eukaryota</taxon>
        <taxon>Metazoa</taxon>
        <taxon>Chordata</taxon>
        <taxon>Craniata</taxon>
        <taxon>Vertebrata</taxon>
        <taxon>Euteleostomi</taxon>
        <taxon>Actinopterygii</taxon>
        <taxon>Neopterygii</taxon>
        <taxon>Teleostei</taxon>
        <taxon>Neoteleostei</taxon>
        <taxon>Acanthomorphata</taxon>
        <taxon>Zeiogadaria</taxon>
        <taxon>Gadariae</taxon>
        <taxon>Gadiformes</taxon>
        <taxon>Gadoidei</taxon>
        <taxon>Merlucciidae</taxon>
        <taxon>Merluccius</taxon>
    </lineage>
</organism>
<accession>A0AA47MZ18</accession>
<feature type="region of interest" description="Disordered" evidence="5">
    <location>
        <begin position="1"/>
        <end position="65"/>
    </location>
</feature>
<dbReference type="InterPro" id="IPR051976">
    <property type="entry name" value="Synaptopodin_domain"/>
</dbReference>
<comment type="subcellular location">
    <subcellularLocation>
        <location evidence="1">Cytoplasm</location>
    </subcellularLocation>
</comment>
<gene>
    <name evidence="6" type="primary">Synpo2_0</name>
    <name evidence="6" type="ORF">N1851_010691</name>
</gene>
<feature type="region of interest" description="Disordered" evidence="5">
    <location>
        <begin position="170"/>
        <end position="249"/>
    </location>
</feature>
<feature type="compositionally biased region" description="Low complexity" evidence="5">
    <location>
        <begin position="51"/>
        <end position="65"/>
    </location>
</feature>
<evidence type="ECO:0000256" key="2">
    <source>
        <dbReference type="ARBA" id="ARBA00022490"/>
    </source>
</evidence>
<evidence type="ECO:0000313" key="7">
    <source>
        <dbReference type="Proteomes" id="UP001174136"/>
    </source>
</evidence>
<feature type="compositionally biased region" description="Pro residues" evidence="5">
    <location>
        <begin position="364"/>
        <end position="388"/>
    </location>
</feature>
<keyword evidence="7" id="KW-1185">Reference proteome</keyword>
<sequence>MGSSTCPSPTTTNMGPATSRLCPATHASLGARTESSPTSATMGPTGSSPFSTTAKLAAAPSAATTSTFEYVSQATHAHVPGPMANTRVAQQSPKPWQTPPNAGHHQASPSPPQQSNSYMAPPKSSSPINPMATVLIPSGSSYEMPAVRGKGADLFAKRQSRMEKFIVDSETVQANRESRTASPVASLPTEWKYSPNVRAPPPLAYNPIQSPSYPPAAVKQLPPSSPSAKAKAKKKEKPKPTPKPLNVIDVMRHQPYQLNSSLFTYGPAVEAAEKATANAASDPNPPMQNMPMQYEHMAPVQQPGPMNAPYPQQVYGMPPHPFMHDSQYQQAPMSAYAPPNPYQQQAPGGPYHQAYNPQYQQAPLLPPAYQPQSPQAPPPTHPYQPPSQAPYVPASNPPYQPAPYQPAEPPTPSTYTAPSTLIMSGPDSASGGSSNAVAAAPKPRFMAKKSSAQALGRNYSLSPPASRVSSVGRPQTSASLSPRPQARVSTAPPAGKQSAWLERHLKPPTPWEAASRHPLGLVDEAFSHRDLHQAIVSNVHLAVQRKMLPEPPADWTARVSYQPSPAATPRSGSFQSQSWSYARSRSQSRTPDAVSSVSLAPGRYYGSLPRQWQPQQRPAMDAHLMSSALSSEYRRPFAKPTFKAMYTSNTKWSCKR</sequence>
<feature type="compositionally biased region" description="Polar residues" evidence="5">
    <location>
        <begin position="459"/>
        <end position="482"/>
    </location>
</feature>
<feature type="compositionally biased region" description="Polar residues" evidence="5">
    <location>
        <begin position="33"/>
        <end position="50"/>
    </location>
</feature>
<feature type="compositionally biased region" description="Low complexity" evidence="5">
    <location>
        <begin position="428"/>
        <end position="440"/>
    </location>
</feature>
<feature type="compositionally biased region" description="Polar residues" evidence="5">
    <location>
        <begin position="170"/>
        <end position="183"/>
    </location>
</feature>
<evidence type="ECO:0000313" key="6">
    <source>
        <dbReference type="EMBL" id="KAK0148894.1"/>
    </source>
</evidence>
<dbReference type="GO" id="GO:0015629">
    <property type="term" value="C:actin cytoskeleton"/>
    <property type="evidence" value="ECO:0007669"/>
    <property type="project" value="TreeGrafter"/>
</dbReference>
<feature type="region of interest" description="Disordered" evidence="5">
    <location>
        <begin position="301"/>
        <end position="499"/>
    </location>
</feature>
<dbReference type="Proteomes" id="UP001174136">
    <property type="component" value="Unassembled WGS sequence"/>
</dbReference>
<feature type="compositionally biased region" description="Low complexity" evidence="5">
    <location>
        <begin position="342"/>
        <end position="363"/>
    </location>
</feature>
<dbReference type="PANTHER" id="PTHR24217">
    <property type="entry name" value="PUTATIVE-RELATED"/>
    <property type="match status" value="1"/>
</dbReference>
<name>A0AA47MZ18_MERPO</name>
<dbReference type="GO" id="GO:0005634">
    <property type="term" value="C:nucleus"/>
    <property type="evidence" value="ECO:0007669"/>
    <property type="project" value="TreeGrafter"/>
</dbReference>
<dbReference type="GO" id="GO:0032233">
    <property type="term" value="P:positive regulation of actin filament bundle assembly"/>
    <property type="evidence" value="ECO:0007669"/>
    <property type="project" value="TreeGrafter"/>
</dbReference>
<dbReference type="GO" id="GO:0030018">
    <property type="term" value="C:Z disc"/>
    <property type="evidence" value="ECO:0007669"/>
    <property type="project" value="TreeGrafter"/>
</dbReference>
<proteinExistence type="inferred from homology"/>
<comment type="caution">
    <text evidence="6">The sequence shown here is derived from an EMBL/GenBank/DDBJ whole genome shotgun (WGS) entry which is preliminary data.</text>
</comment>
<keyword evidence="2" id="KW-0963">Cytoplasm</keyword>
<dbReference type="PANTHER" id="PTHR24217:SF9">
    <property type="entry name" value="SYNAPTOPODIN-2"/>
    <property type="match status" value="1"/>
</dbReference>
<evidence type="ECO:0000256" key="3">
    <source>
        <dbReference type="ARBA" id="ARBA00022553"/>
    </source>
</evidence>
<dbReference type="EMBL" id="JAOPHQ010001993">
    <property type="protein sequence ID" value="KAK0148894.1"/>
    <property type="molecule type" value="Genomic_DNA"/>
</dbReference>
<feature type="compositionally biased region" description="Polar residues" evidence="5">
    <location>
        <begin position="1"/>
        <end position="16"/>
    </location>
</feature>
<feature type="compositionally biased region" description="Polar residues" evidence="5">
    <location>
        <begin position="559"/>
        <end position="594"/>
    </location>
</feature>
<protein>
    <submittedName>
        <fullName evidence="6">Synaptopodin-2</fullName>
    </submittedName>
</protein>
<evidence type="ECO:0000256" key="1">
    <source>
        <dbReference type="ARBA" id="ARBA00004496"/>
    </source>
</evidence>
<dbReference type="AlphaFoldDB" id="A0AA47MZ18"/>
<comment type="similarity">
    <text evidence="4">Belongs to the synaptopodin family.</text>
</comment>
<reference evidence="6" key="1">
    <citation type="journal article" date="2023" name="Front. Mar. Sci.">
        <title>A new Merluccius polli reference genome to investigate the effects of global change in West African waters.</title>
        <authorList>
            <person name="Mateo J.L."/>
            <person name="Blanco-Fernandez C."/>
            <person name="Garcia-Vazquez E."/>
            <person name="Machado-Schiaffino G."/>
        </authorList>
    </citation>
    <scope>NUCLEOTIDE SEQUENCE</scope>
    <source>
        <strain evidence="6">C29</strain>
        <tissue evidence="6">Fin</tissue>
    </source>
</reference>
<keyword evidence="3" id="KW-0597">Phosphoprotein</keyword>